<feature type="transmembrane region" description="Helical" evidence="1">
    <location>
        <begin position="314"/>
        <end position="342"/>
    </location>
</feature>
<comment type="caution">
    <text evidence="4">The sequence shown here is derived from an EMBL/GenBank/DDBJ whole genome shotgun (WGS) entry which is preliminary data.</text>
</comment>
<feature type="domain" description="DUF7928" evidence="3">
    <location>
        <begin position="50"/>
        <end position="211"/>
    </location>
</feature>
<organism evidence="4 5">
    <name type="scientific">Oculimacula yallundae</name>
    <dbReference type="NCBI Taxonomy" id="86028"/>
    <lineage>
        <taxon>Eukaryota</taxon>
        <taxon>Fungi</taxon>
        <taxon>Dikarya</taxon>
        <taxon>Ascomycota</taxon>
        <taxon>Pezizomycotina</taxon>
        <taxon>Leotiomycetes</taxon>
        <taxon>Helotiales</taxon>
        <taxon>Ploettnerulaceae</taxon>
        <taxon>Oculimacula</taxon>
    </lineage>
</organism>
<feature type="transmembrane region" description="Helical" evidence="1">
    <location>
        <begin position="783"/>
        <end position="803"/>
    </location>
</feature>
<keyword evidence="5" id="KW-1185">Reference proteome</keyword>
<dbReference type="PANTHER" id="PTHR35408">
    <property type="entry name" value="CHROMOSOME 15, WHOLE GENOME SHOTGUN SEQUENCE"/>
    <property type="match status" value="1"/>
</dbReference>
<dbReference type="Proteomes" id="UP001595075">
    <property type="component" value="Unassembled WGS sequence"/>
</dbReference>
<evidence type="ECO:0000256" key="1">
    <source>
        <dbReference type="SAM" id="Phobius"/>
    </source>
</evidence>
<proteinExistence type="predicted"/>
<evidence type="ECO:0000313" key="4">
    <source>
        <dbReference type="EMBL" id="KAL2065738.1"/>
    </source>
</evidence>
<evidence type="ECO:0000259" key="2">
    <source>
        <dbReference type="Pfam" id="PF13632"/>
    </source>
</evidence>
<feature type="transmembrane region" description="Helical" evidence="1">
    <location>
        <begin position="744"/>
        <end position="771"/>
    </location>
</feature>
<name>A0ABR4C988_9HELO</name>
<keyword evidence="1" id="KW-0812">Transmembrane</keyword>
<dbReference type="Pfam" id="PF25550">
    <property type="entry name" value="DUF7928"/>
    <property type="match status" value="1"/>
</dbReference>
<evidence type="ECO:0000259" key="3">
    <source>
        <dbReference type="Pfam" id="PF25550"/>
    </source>
</evidence>
<evidence type="ECO:0000313" key="5">
    <source>
        <dbReference type="Proteomes" id="UP001595075"/>
    </source>
</evidence>
<dbReference type="InterPro" id="IPR001173">
    <property type="entry name" value="Glyco_trans_2-like"/>
</dbReference>
<dbReference type="InterPro" id="IPR057688">
    <property type="entry name" value="DUF7928"/>
</dbReference>
<dbReference type="PANTHER" id="PTHR35408:SF2">
    <property type="entry name" value="GLYCOSYLTRANSFERASE 2-LIKE DOMAIN-CONTAINING PROTEIN"/>
    <property type="match status" value="1"/>
</dbReference>
<dbReference type="Gene3D" id="3.90.550.10">
    <property type="entry name" value="Spore Coat Polysaccharide Biosynthesis Protein SpsA, Chain A"/>
    <property type="match status" value="1"/>
</dbReference>
<dbReference type="InterPro" id="IPR029044">
    <property type="entry name" value="Nucleotide-diphossugar_trans"/>
</dbReference>
<protein>
    <recommendedName>
        <fullName evidence="6">Glycosyltransferase 2-like domain-containing protein</fullName>
    </recommendedName>
</protein>
<feature type="transmembrane region" description="Helical" evidence="1">
    <location>
        <begin position="878"/>
        <end position="894"/>
    </location>
</feature>
<feature type="domain" description="Glycosyltransferase 2-like" evidence="2">
    <location>
        <begin position="556"/>
        <end position="767"/>
    </location>
</feature>
<sequence>MSSESSDSADYFHLKGERKSLPAYPVAAKRPGPTLSKRYSSNAAIFDQDKFNTTVRYLYQRCVDRKWLQEFGDDSGTAPEQSALGVAMRKPDGMNYATEPATVDAQFLDALRLVEARIGVTMSSEITESLFAQVSPFQAELHLGPRVKVPVIQSLDAFLDGREEVDPKSFACLLREERIVMLWSDTVEGILAHAADVEDKLMAHVWGTHISTPVNSYSWSPNYQPRHPVSSTPSSASVFVDEKYLAIQAAIDIEDRGDDYFDPNTESAAPPERPFLLLHAGVIGVSVALVVFVEMLCVSKLLTEYRYDGKVIRFALVFTIPIFVMFSLFYFVVIGGSLFQLFGPLTYVRSNSMFYSAKAPKKERYPDLELPHITIQMPVYKEGLGGVIIPTVTSLQAAIAKYEELGGTASIFVNDDGMQTVSADLAEARRAFYEVNGIGWCARPKDTSMITVEEEEGGRSKWSFFKKSKKRKNPDGFVRKGQFKKASNMNYCLDFSIRVEDECLRLMDARAQLKSCTVEELTVEDESELYDEAMRAMVEADEGRTLAAGNVRMGEIVLLIDSDTRVPEDCLLYGALELHESPEVAILQHASGVMQVANNAFENGITYFTNLIYMSIQFAVGNGDSAPFVGHNAFLRWKAVQAVSFEEDGMRKFWSDSHVSEDFDISLRMQMNNFVVRLATYHKGGFKEGVSLTVYDELARWEKYAYGCNELVFRPFRYWYKGPFTPLFMKFMWSDIKITSKMTILAYIGTYYAIAAAVPLTLANYLIVGWFSSEVDQFYLTSWKIFVGMAVVFNVLSPLAFAMLRHRLGEKIFFWSVVDTIKWTPMFVLFFGGLSIHLSTALLCHFCSIKMEWTATAKEVEKQGFRVGLDKIFKDFKFMYMMCIPIIGGMIYLGTSAPRGWTITDFAAIVPLANQIGCHALLPFALGIF</sequence>
<feature type="transmembrane region" description="Helical" evidence="1">
    <location>
        <begin position="276"/>
        <end position="302"/>
    </location>
</feature>
<dbReference type="EMBL" id="JAZHXI010000012">
    <property type="protein sequence ID" value="KAL2065738.1"/>
    <property type="molecule type" value="Genomic_DNA"/>
</dbReference>
<gene>
    <name evidence="4" type="ORF">VTL71DRAFT_3408</name>
</gene>
<evidence type="ECO:0008006" key="6">
    <source>
        <dbReference type="Google" id="ProtNLM"/>
    </source>
</evidence>
<reference evidence="4 5" key="1">
    <citation type="journal article" date="2024" name="Commun. Biol.">
        <title>Comparative genomic analysis of thermophilic fungi reveals convergent evolutionary adaptations and gene losses.</title>
        <authorList>
            <person name="Steindorff A.S."/>
            <person name="Aguilar-Pontes M.V."/>
            <person name="Robinson A.J."/>
            <person name="Andreopoulos B."/>
            <person name="LaButti K."/>
            <person name="Kuo A."/>
            <person name="Mondo S."/>
            <person name="Riley R."/>
            <person name="Otillar R."/>
            <person name="Haridas S."/>
            <person name="Lipzen A."/>
            <person name="Grimwood J."/>
            <person name="Schmutz J."/>
            <person name="Clum A."/>
            <person name="Reid I.D."/>
            <person name="Moisan M.C."/>
            <person name="Butler G."/>
            <person name="Nguyen T.T.M."/>
            <person name="Dewar K."/>
            <person name="Conant G."/>
            <person name="Drula E."/>
            <person name="Henrissat B."/>
            <person name="Hansel C."/>
            <person name="Singer S."/>
            <person name="Hutchinson M.I."/>
            <person name="de Vries R.P."/>
            <person name="Natvig D.O."/>
            <person name="Powell A.J."/>
            <person name="Tsang A."/>
            <person name="Grigoriev I.V."/>
        </authorList>
    </citation>
    <scope>NUCLEOTIDE SEQUENCE [LARGE SCALE GENOMIC DNA]</scope>
    <source>
        <strain evidence="4 5">CBS 494.80</strain>
    </source>
</reference>
<dbReference type="Pfam" id="PF13632">
    <property type="entry name" value="Glyco_trans_2_3"/>
    <property type="match status" value="1"/>
</dbReference>
<feature type="transmembrane region" description="Helical" evidence="1">
    <location>
        <begin position="823"/>
        <end position="844"/>
    </location>
</feature>
<dbReference type="SUPFAM" id="SSF53448">
    <property type="entry name" value="Nucleotide-diphospho-sugar transferases"/>
    <property type="match status" value="1"/>
</dbReference>
<accession>A0ABR4C988</accession>
<keyword evidence="1" id="KW-1133">Transmembrane helix</keyword>
<feature type="transmembrane region" description="Helical" evidence="1">
    <location>
        <begin position="906"/>
        <end position="928"/>
    </location>
</feature>
<keyword evidence="1" id="KW-0472">Membrane</keyword>